<reference evidence="5" key="1">
    <citation type="submission" date="2014-04" db="EMBL/GenBank/DDBJ databases">
        <title>Evolutionary Origins and Diversification of the Mycorrhizal Mutualists.</title>
        <authorList>
            <consortium name="DOE Joint Genome Institute"/>
            <consortium name="Mycorrhizal Genomics Consortium"/>
            <person name="Kohler A."/>
            <person name="Kuo A."/>
            <person name="Nagy L.G."/>
            <person name="Floudas D."/>
            <person name="Copeland A."/>
            <person name="Barry K.W."/>
            <person name="Cichocki N."/>
            <person name="Veneault-Fourrey C."/>
            <person name="LaButti K."/>
            <person name="Lindquist E.A."/>
            <person name="Lipzen A."/>
            <person name="Lundell T."/>
            <person name="Morin E."/>
            <person name="Murat C."/>
            <person name="Riley R."/>
            <person name="Ohm R."/>
            <person name="Sun H."/>
            <person name="Tunlid A."/>
            <person name="Henrissat B."/>
            <person name="Grigoriev I.V."/>
            <person name="Hibbett D.S."/>
            <person name="Martin F."/>
        </authorList>
    </citation>
    <scope>NUCLEOTIDE SEQUENCE [LARGE SCALE GENOMIC DNA]</scope>
    <source>
        <strain evidence="5">FD-334 SS-4</strain>
    </source>
</reference>
<dbReference type="GO" id="GO:0005524">
    <property type="term" value="F:ATP binding"/>
    <property type="evidence" value="ECO:0007669"/>
    <property type="project" value="UniProtKB-KW"/>
</dbReference>
<keyword evidence="2" id="KW-0067">ATP-binding</keyword>
<evidence type="ECO:0000313" key="4">
    <source>
        <dbReference type="EMBL" id="KJA16061.1"/>
    </source>
</evidence>
<dbReference type="Gene3D" id="1.10.3290.10">
    <property type="entry name" value="Fido-like domain"/>
    <property type="match status" value="1"/>
</dbReference>
<dbReference type="OrthoDB" id="439046at2759"/>
<protein>
    <recommendedName>
        <fullName evidence="3">Fido domain-containing protein</fullName>
    </recommendedName>
</protein>
<dbReference type="PANTHER" id="PTHR13504">
    <property type="entry name" value="FIDO DOMAIN-CONTAINING PROTEIN DDB_G0283145"/>
    <property type="match status" value="1"/>
</dbReference>
<dbReference type="Proteomes" id="UP000054270">
    <property type="component" value="Unassembled WGS sequence"/>
</dbReference>
<dbReference type="AlphaFoldDB" id="A0A0D2NHE2"/>
<evidence type="ECO:0000256" key="2">
    <source>
        <dbReference type="PIRSR" id="PIRSR640198-2"/>
    </source>
</evidence>
<evidence type="ECO:0000313" key="5">
    <source>
        <dbReference type="Proteomes" id="UP000054270"/>
    </source>
</evidence>
<dbReference type="PANTHER" id="PTHR13504:SF38">
    <property type="entry name" value="FIDO DOMAIN-CONTAINING PROTEIN"/>
    <property type="match status" value="1"/>
</dbReference>
<dbReference type="EMBL" id="KN817629">
    <property type="protein sequence ID" value="KJA16061.1"/>
    <property type="molecule type" value="Genomic_DNA"/>
</dbReference>
<keyword evidence="5" id="KW-1185">Reference proteome</keyword>
<organism evidence="4 5">
    <name type="scientific">Hypholoma sublateritium (strain FD-334 SS-4)</name>
    <dbReference type="NCBI Taxonomy" id="945553"/>
    <lineage>
        <taxon>Eukaryota</taxon>
        <taxon>Fungi</taxon>
        <taxon>Dikarya</taxon>
        <taxon>Basidiomycota</taxon>
        <taxon>Agaricomycotina</taxon>
        <taxon>Agaricomycetes</taxon>
        <taxon>Agaricomycetidae</taxon>
        <taxon>Agaricales</taxon>
        <taxon>Agaricineae</taxon>
        <taxon>Strophariaceae</taxon>
        <taxon>Hypholoma</taxon>
    </lineage>
</organism>
<evidence type="ECO:0000259" key="3">
    <source>
        <dbReference type="PROSITE" id="PS51459"/>
    </source>
</evidence>
<keyword evidence="2" id="KW-0547">Nucleotide-binding</keyword>
<feature type="domain" description="Fido" evidence="3">
    <location>
        <begin position="260"/>
        <end position="424"/>
    </location>
</feature>
<accession>A0A0D2NHE2</accession>
<dbReference type="Pfam" id="PF02661">
    <property type="entry name" value="Fic"/>
    <property type="match status" value="1"/>
</dbReference>
<dbReference type="InterPro" id="IPR003812">
    <property type="entry name" value="Fido"/>
</dbReference>
<feature type="binding site" evidence="2">
    <location>
        <begin position="367"/>
        <end position="374"/>
    </location>
    <ligand>
        <name>ATP</name>
        <dbReference type="ChEBI" id="CHEBI:30616"/>
    </ligand>
</feature>
<gene>
    <name evidence="4" type="ORF">HYPSUDRAFT_193694</name>
</gene>
<proteinExistence type="predicted"/>
<feature type="binding site" evidence="2">
    <location>
        <position position="410"/>
    </location>
    <ligand>
        <name>ATP</name>
        <dbReference type="ChEBI" id="CHEBI:30616"/>
    </ligand>
</feature>
<evidence type="ECO:0000256" key="1">
    <source>
        <dbReference type="PIRSR" id="PIRSR640198-1"/>
    </source>
</evidence>
<dbReference type="InterPro" id="IPR036597">
    <property type="entry name" value="Fido-like_dom_sf"/>
</dbReference>
<sequence length="451" mass="51006">MSNLDLTILFNNVERPPLLQYKSVTDIPLSDLEPDKLSQLSNSLIVERSNGHVCAASARIWESLLDGQNRLPYLLLRVADMRFALGSKITALLLYKELQSLLLDSDLDHWIARSWSAIQEDTQLGLLSYKHGLSLGFSPRQRWRSTANDPFPQCTVNQDEIQNMLKEWKEMGTGRNIMAFALNLHCLETNVLEKTFQFDIDSSNDLFYYGFFNKALPLDRINHPIRGVVQNCADAISILQDTHKAMSDAFNSLQFGPTNLTVGKICRLHATLMRTSRVLYCNTPAGYQLCYTNAGITRQISQVNVTAASTIRGELVRVQFCPWDKVDAELRIFCTRFNELIVQTDVDPFASAAWISHMFVSIHPFEDGNGRLSRILSSIPLIRNGLPPLCIPASIYKPRYIASLNSIRANEGEDYRELMDVLYAGTDSSMFWLKSMTHYLTAPGEPSRLVL</sequence>
<feature type="active site" evidence="1">
    <location>
        <position position="363"/>
    </location>
</feature>
<name>A0A0D2NHE2_HYPSF</name>
<dbReference type="InterPro" id="IPR040198">
    <property type="entry name" value="Fido_containing"/>
</dbReference>
<dbReference type="STRING" id="945553.A0A0D2NHE2"/>
<dbReference type="OMA" id="HCLETNA"/>
<dbReference type="SUPFAM" id="SSF140931">
    <property type="entry name" value="Fic-like"/>
    <property type="match status" value="1"/>
</dbReference>
<dbReference type="PROSITE" id="PS51459">
    <property type="entry name" value="FIDO"/>
    <property type="match status" value="1"/>
</dbReference>